<feature type="transmembrane region" description="Helical" evidence="1">
    <location>
        <begin position="390"/>
        <end position="411"/>
    </location>
</feature>
<feature type="transmembrane region" description="Helical" evidence="1">
    <location>
        <begin position="516"/>
        <end position="537"/>
    </location>
</feature>
<feature type="transmembrane region" description="Helical" evidence="1">
    <location>
        <begin position="443"/>
        <end position="461"/>
    </location>
</feature>
<feature type="transmembrane region" description="Helical" evidence="1">
    <location>
        <begin position="162"/>
        <end position="183"/>
    </location>
</feature>
<reference evidence="2" key="1">
    <citation type="submission" date="2018-05" db="EMBL/GenBank/DDBJ databases">
        <authorList>
            <person name="Lanie J.A."/>
            <person name="Ng W.-L."/>
            <person name="Kazmierczak K.M."/>
            <person name="Andrzejewski T.M."/>
            <person name="Davidsen T.M."/>
            <person name="Wayne K.J."/>
            <person name="Tettelin H."/>
            <person name="Glass J.I."/>
            <person name="Rusch D."/>
            <person name="Podicherti R."/>
            <person name="Tsui H.-C.T."/>
            <person name="Winkler M.E."/>
        </authorList>
    </citation>
    <scope>NUCLEOTIDE SEQUENCE</scope>
</reference>
<evidence type="ECO:0008006" key="3">
    <source>
        <dbReference type="Google" id="ProtNLM"/>
    </source>
</evidence>
<protein>
    <recommendedName>
        <fullName evidence="3">DUF2339 domain-containing protein</fullName>
    </recommendedName>
</protein>
<feature type="transmembrane region" description="Helical" evidence="1">
    <location>
        <begin position="467"/>
        <end position="484"/>
    </location>
</feature>
<organism evidence="2">
    <name type="scientific">marine metagenome</name>
    <dbReference type="NCBI Taxonomy" id="408172"/>
    <lineage>
        <taxon>unclassified sequences</taxon>
        <taxon>metagenomes</taxon>
        <taxon>ecological metagenomes</taxon>
    </lineage>
</organism>
<feature type="transmembrane region" description="Helical" evidence="1">
    <location>
        <begin position="316"/>
        <end position="335"/>
    </location>
</feature>
<dbReference type="Pfam" id="PF10101">
    <property type="entry name" value="DUF2339"/>
    <property type="match status" value="1"/>
</dbReference>
<dbReference type="PANTHER" id="PTHR38434">
    <property type="entry name" value="BLL2549 PROTEIN"/>
    <property type="match status" value="1"/>
</dbReference>
<dbReference type="EMBL" id="UINC01039785">
    <property type="protein sequence ID" value="SVB38773.1"/>
    <property type="molecule type" value="Genomic_DNA"/>
</dbReference>
<sequence>VGTIFALVALVVAWRALDTTKGLSKEIKLLRRAVDHFPLQESGEEIDFQKKDVEAAGEEASDAIVDEPWKSGTVPHESLPITDVTDGADFSPPTTPSTESLQIYCTECGQEFEASRTSCPGCGCPVMTPLAIAQYDSSSDETVATEPAKAAIDIETQIGTTWLLRIGLGVLAIALALFARNVAPELTNGAKVAITYAGSLLLFGVGKFYEAKLERFARPVMAAGLSFGFFVAYAAYFVPAMQAVSLSISIVWMIVSMLAVVLAAERWRSEYTAGLAILLGHISAFVAGSEAEMYSLVMVVALGALAIMLLLRHRWIVLGVFAVVVSYGSHLLWILTDLGPAQSDLAFWLNLAFLTSYYALFLVADLLWWGSSSTRVTEEDEHTRKLSISATQFGPTNLVLYAGLASFVFFITETDPWAIEWYFISLALVQGALARLYHRTNHLNFVFYAASGTVLWTLGLFAALDALVLNLVLAGQALLLLFVAHRTRIGIFHGLAQVATLVAFVHYLAYPPPATSSWPLFLGGLGLVAVYLFMASLEEVWYGDRRLEDSFGKVDSG</sequence>
<feature type="transmembrane region" description="Helical" evidence="1">
    <location>
        <begin position="220"/>
        <end position="238"/>
    </location>
</feature>
<feature type="transmembrane region" description="Helical" evidence="1">
    <location>
        <begin position="417"/>
        <end position="436"/>
    </location>
</feature>
<name>A0A382DMB4_9ZZZZ</name>
<feature type="transmembrane region" description="Helical" evidence="1">
    <location>
        <begin position="491"/>
        <end position="510"/>
    </location>
</feature>
<accession>A0A382DMB4</accession>
<feature type="transmembrane region" description="Helical" evidence="1">
    <location>
        <begin position="271"/>
        <end position="287"/>
    </location>
</feature>
<feature type="transmembrane region" description="Helical" evidence="1">
    <location>
        <begin position="244"/>
        <end position="264"/>
    </location>
</feature>
<dbReference type="InterPro" id="IPR019286">
    <property type="entry name" value="DUF2339_TM"/>
</dbReference>
<keyword evidence="1" id="KW-1133">Transmembrane helix</keyword>
<keyword evidence="1" id="KW-0472">Membrane</keyword>
<keyword evidence="1" id="KW-0812">Transmembrane</keyword>
<feature type="non-terminal residue" evidence="2">
    <location>
        <position position="1"/>
    </location>
</feature>
<evidence type="ECO:0000313" key="2">
    <source>
        <dbReference type="EMBL" id="SVB38773.1"/>
    </source>
</evidence>
<dbReference type="PANTHER" id="PTHR38434:SF1">
    <property type="entry name" value="BLL2549 PROTEIN"/>
    <property type="match status" value="1"/>
</dbReference>
<feature type="non-terminal residue" evidence="2">
    <location>
        <position position="557"/>
    </location>
</feature>
<gene>
    <name evidence="2" type="ORF">METZ01_LOCUS191627</name>
</gene>
<feature type="transmembrane region" description="Helical" evidence="1">
    <location>
        <begin position="347"/>
        <end position="369"/>
    </location>
</feature>
<feature type="transmembrane region" description="Helical" evidence="1">
    <location>
        <begin position="189"/>
        <end position="208"/>
    </location>
</feature>
<proteinExistence type="predicted"/>
<evidence type="ECO:0000256" key="1">
    <source>
        <dbReference type="SAM" id="Phobius"/>
    </source>
</evidence>
<feature type="transmembrane region" description="Helical" evidence="1">
    <location>
        <begin position="293"/>
        <end position="311"/>
    </location>
</feature>
<dbReference type="AlphaFoldDB" id="A0A382DMB4"/>